<proteinExistence type="predicted"/>
<sequence length="307" mass="35352">MDTERLAHLPDRKRRELQHAVRILFEEFEDAQKTKLSDKARRGRILKLVLFGSYARGDWVEDRGSGYLSDYDLLVVVNDGRFAEQYEAWEKAEERLLQELSLGGRLATPVNVIVHTLQDVNDQLAQGRPFFVDIARDGIVLHELAGFPFAEPKPLTKEERRTEAARHFEHWFPDAASFKAAASFLIQRGDLRLAAFLLHQATERLYHCVLLVLTLYSPKLHRLTKLRSRAESVDARLIPVWPRDTKFARRYFALLNRAYVDARYSPHYEITDEELAWLVERVSALQESVAAVCAERLESVGANQPDV</sequence>
<evidence type="ECO:0000313" key="3">
    <source>
        <dbReference type="Proteomes" id="UP000036471"/>
    </source>
</evidence>
<feature type="domain" description="HEPN" evidence="1">
    <location>
        <begin position="172"/>
        <end position="292"/>
    </location>
</feature>
<evidence type="ECO:0000313" key="2">
    <source>
        <dbReference type="EMBL" id="KMO26177.1"/>
    </source>
</evidence>
<name>A0ABR5HHM2_9HYPH</name>
<dbReference type="CDD" id="cd05403">
    <property type="entry name" value="NT_KNTase_like"/>
    <property type="match status" value="1"/>
</dbReference>
<organism evidence="2 3">
    <name type="scientific">Methylobacterium indicum</name>
    <dbReference type="NCBI Taxonomy" id="1775910"/>
    <lineage>
        <taxon>Bacteria</taxon>
        <taxon>Pseudomonadati</taxon>
        <taxon>Pseudomonadota</taxon>
        <taxon>Alphaproteobacteria</taxon>
        <taxon>Hyphomicrobiales</taxon>
        <taxon>Methylobacteriaceae</taxon>
        <taxon>Methylobacterium</taxon>
    </lineage>
</organism>
<dbReference type="Proteomes" id="UP000036471">
    <property type="component" value="Unassembled WGS sequence"/>
</dbReference>
<dbReference type="InterPro" id="IPR007842">
    <property type="entry name" value="HEPN_dom"/>
</dbReference>
<dbReference type="PANTHER" id="PTHR33933">
    <property type="entry name" value="NUCLEOTIDYLTRANSFERASE"/>
    <property type="match status" value="1"/>
</dbReference>
<accession>A0ABR5HHM2</accession>
<comment type="caution">
    <text evidence="2">The sequence shown here is derived from an EMBL/GenBank/DDBJ whole genome shotgun (WGS) entry which is preliminary data.</text>
</comment>
<dbReference type="SMART" id="SM00748">
    <property type="entry name" value="HEPN"/>
    <property type="match status" value="1"/>
</dbReference>
<dbReference type="Pfam" id="PF01909">
    <property type="entry name" value="NTP_transf_2"/>
    <property type="match status" value="1"/>
</dbReference>
<dbReference type="InterPro" id="IPR052548">
    <property type="entry name" value="Type_VII_TA_antitoxin"/>
</dbReference>
<dbReference type="Pfam" id="PF05168">
    <property type="entry name" value="HEPN"/>
    <property type="match status" value="1"/>
</dbReference>
<dbReference type="PANTHER" id="PTHR33933:SF1">
    <property type="entry name" value="PROTEIN ADENYLYLTRANSFERASE MNTA-RELATED"/>
    <property type="match status" value="1"/>
</dbReference>
<protein>
    <submittedName>
        <fullName evidence="2">Nucleotidyltransferase</fullName>
    </submittedName>
</protein>
<evidence type="ECO:0000259" key="1">
    <source>
        <dbReference type="PROSITE" id="PS50910"/>
    </source>
</evidence>
<dbReference type="EMBL" id="JTHG01000029">
    <property type="protein sequence ID" value="KMO26177.1"/>
    <property type="molecule type" value="Genomic_DNA"/>
</dbReference>
<dbReference type="SUPFAM" id="SSF81301">
    <property type="entry name" value="Nucleotidyltransferase"/>
    <property type="match status" value="1"/>
</dbReference>
<reference evidence="2 3" key="1">
    <citation type="submission" date="2014-11" db="EMBL/GenBank/DDBJ databases">
        <title>Comparative genomics of Methylobacterium species.</title>
        <authorList>
            <person name="Chaudhry V."/>
            <person name="Patil P.B."/>
        </authorList>
    </citation>
    <scope>NUCLEOTIDE SEQUENCE [LARGE SCALE GENOMIC DNA]</scope>
    <source>
        <strain evidence="2 3">SE3.6</strain>
    </source>
</reference>
<dbReference type="InterPro" id="IPR043519">
    <property type="entry name" value="NT_sf"/>
</dbReference>
<dbReference type="SUPFAM" id="SSF81593">
    <property type="entry name" value="Nucleotidyltransferase substrate binding subunit/domain"/>
    <property type="match status" value="1"/>
</dbReference>
<dbReference type="InterPro" id="IPR002934">
    <property type="entry name" value="Polymerase_NTP_transf_dom"/>
</dbReference>
<dbReference type="Gene3D" id="3.30.460.10">
    <property type="entry name" value="Beta Polymerase, domain 2"/>
    <property type="match status" value="1"/>
</dbReference>
<dbReference type="Gene3D" id="1.20.120.330">
    <property type="entry name" value="Nucleotidyltransferases domain 2"/>
    <property type="match status" value="1"/>
</dbReference>
<gene>
    <name evidence="2" type="ORF">QR79_03830</name>
</gene>
<dbReference type="PROSITE" id="PS50910">
    <property type="entry name" value="HEPN"/>
    <property type="match status" value="1"/>
</dbReference>
<keyword evidence="3" id="KW-1185">Reference proteome</keyword>